<gene>
    <name evidence="5" type="ORF">J2X26_001545</name>
</gene>
<evidence type="ECO:0000259" key="3">
    <source>
        <dbReference type="Pfam" id="PF00534"/>
    </source>
</evidence>
<dbReference type="Pfam" id="PF00534">
    <property type="entry name" value="Glycos_transf_1"/>
    <property type="match status" value="1"/>
</dbReference>
<name>A0ABU0ED90_9CELL</name>
<evidence type="ECO:0000259" key="4">
    <source>
        <dbReference type="Pfam" id="PF13439"/>
    </source>
</evidence>
<dbReference type="PANTHER" id="PTHR46401">
    <property type="entry name" value="GLYCOSYLTRANSFERASE WBBK-RELATED"/>
    <property type="match status" value="1"/>
</dbReference>
<dbReference type="Gene3D" id="3.40.50.2000">
    <property type="entry name" value="Glycogen Phosphorylase B"/>
    <property type="match status" value="2"/>
</dbReference>
<dbReference type="CDD" id="cd03809">
    <property type="entry name" value="GT4_MtfB-like"/>
    <property type="match status" value="1"/>
</dbReference>
<feature type="domain" description="Glycosyl transferase family 1" evidence="3">
    <location>
        <begin position="197"/>
        <end position="344"/>
    </location>
</feature>
<dbReference type="InterPro" id="IPR001296">
    <property type="entry name" value="Glyco_trans_1"/>
</dbReference>
<feature type="domain" description="Glycosyltransferase subfamily 4-like N-terminal" evidence="4">
    <location>
        <begin position="16"/>
        <end position="176"/>
    </location>
</feature>
<protein>
    <submittedName>
        <fullName evidence="5">Glycosyltransferase involved in cell wall biosynthesis</fullName>
    </submittedName>
</protein>
<sequence>MRITLDATPLVGVRTGIGRYVEHLVAALPDAFERRGVAAEVRVSTWTARGGAVPDLPPSVTQVGRRVPARLVRSLWRRGSWPPVELLVGTTDVFHGTNFVSPPTRHAREVVTVHDLTYEVHAQTVSDASLLYRELVPRALARGAHVLTPTEVVAAAVREQYGLPASQVSVTHLGVDAPWFDAAPATSAWLRSRGLPDEYLVFVGSRDPRKNLHRLLEAHVALRAQDRSTPDLVLAGPAGREVDLSEGAGVHVTGWLTDAELRDLVAGARALVLPSIDEGFGLPALEALAAGRPVLAADIPVLREVAGECAVFAPPTDVDALAAGLARVLAEQDTADARAARRRRAREFTWDRTADRTVEAYLGAS</sequence>
<dbReference type="Proteomes" id="UP001239626">
    <property type="component" value="Unassembled WGS sequence"/>
</dbReference>
<evidence type="ECO:0000256" key="2">
    <source>
        <dbReference type="ARBA" id="ARBA00022679"/>
    </source>
</evidence>
<evidence type="ECO:0000313" key="6">
    <source>
        <dbReference type="Proteomes" id="UP001239626"/>
    </source>
</evidence>
<dbReference type="PANTHER" id="PTHR46401:SF2">
    <property type="entry name" value="GLYCOSYLTRANSFERASE WBBK-RELATED"/>
    <property type="match status" value="1"/>
</dbReference>
<accession>A0ABU0ED90</accession>
<dbReference type="SUPFAM" id="SSF53756">
    <property type="entry name" value="UDP-Glycosyltransferase/glycogen phosphorylase"/>
    <property type="match status" value="1"/>
</dbReference>
<proteinExistence type="predicted"/>
<dbReference type="InterPro" id="IPR028098">
    <property type="entry name" value="Glyco_trans_4-like_N"/>
</dbReference>
<organism evidence="5 6">
    <name type="scientific">Cellulomonas humilata</name>
    <dbReference type="NCBI Taxonomy" id="144055"/>
    <lineage>
        <taxon>Bacteria</taxon>
        <taxon>Bacillati</taxon>
        <taxon>Actinomycetota</taxon>
        <taxon>Actinomycetes</taxon>
        <taxon>Micrococcales</taxon>
        <taxon>Cellulomonadaceae</taxon>
        <taxon>Cellulomonas</taxon>
    </lineage>
</organism>
<keyword evidence="2" id="KW-0808">Transferase</keyword>
<dbReference type="Pfam" id="PF13439">
    <property type="entry name" value="Glyco_transf_4"/>
    <property type="match status" value="1"/>
</dbReference>
<evidence type="ECO:0000313" key="5">
    <source>
        <dbReference type="EMBL" id="MDQ0373234.1"/>
    </source>
</evidence>
<dbReference type="EMBL" id="JAUSVB010000002">
    <property type="protein sequence ID" value="MDQ0373234.1"/>
    <property type="molecule type" value="Genomic_DNA"/>
</dbReference>
<reference evidence="5 6" key="1">
    <citation type="submission" date="2023-07" db="EMBL/GenBank/DDBJ databases">
        <title>Sorghum-associated microbial communities from plants grown in Nebraska, USA.</title>
        <authorList>
            <person name="Schachtman D."/>
        </authorList>
    </citation>
    <scope>NUCLEOTIDE SEQUENCE [LARGE SCALE GENOMIC DNA]</scope>
    <source>
        <strain evidence="5 6">BE332</strain>
    </source>
</reference>
<evidence type="ECO:0000256" key="1">
    <source>
        <dbReference type="ARBA" id="ARBA00022676"/>
    </source>
</evidence>
<dbReference type="RefSeq" id="WP_307491178.1">
    <property type="nucleotide sequence ID" value="NZ_JAUSVB010000002.1"/>
</dbReference>
<keyword evidence="6" id="KW-1185">Reference proteome</keyword>
<keyword evidence="1" id="KW-0328">Glycosyltransferase</keyword>
<comment type="caution">
    <text evidence="5">The sequence shown here is derived from an EMBL/GenBank/DDBJ whole genome shotgun (WGS) entry which is preliminary data.</text>
</comment>